<dbReference type="InterPro" id="IPR006224">
    <property type="entry name" value="PsdUridine_synth_RluA-like_CS"/>
</dbReference>
<dbReference type="NCBIfam" id="TIGR00005">
    <property type="entry name" value="rluA_subfam"/>
    <property type="match status" value="1"/>
</dbReference>
<dbReference type="EMBL" id="CAESAE010000001">
    <property type="protein sequence ID" value="CAB4329897.1"/>
    <property type="molecule type" value="Genomic_DNA"/>
</dbReference>
<dbReference type="PROSITE" id="PS01129">
    <property type="entry name" value="PSI_RLU"/>
    <property type="match status" value="1"/>
</dbReference>
<dbReference type="InterPro" id="IPR006145">
    <property type="entry name" value="PsdUridine_synth_RsuA/RluA"/>
</dbReference>
<dbReference type="InterPro" id="IPR036986">
    <property type="entry name" value="S4_RNA-bd_sf"/>
</dbReference>
<sequence length="312" mass="33918">MARELRTLIVPEGVAGERVDSALTRVLGLSRTAIVGLIENGEIRSNGLAMGKSERVNADQMIEILMPDTAVREPVPLTPLAGLTIVYDDDAIVVIDKPVGCAAHPSPGWTGPTVIGALAAAGYSISTSGAPERAGIVHRLDVGTTGLMIVAKTDRAYTVLKDAFRNREVEKVYHALVQGHMDPTTGTIDAPIDRHPKEDYRFAVVADGKTSITHYEVIEFYRAVSLVKVELETGRTHQIRVHFSALRHPLVGDMTYGADPTLAARLEISRPWLHALELRFNHPITQQPLDLHTPYPADLVRALALLDSSVLP</sequence>
<dbReference type="EMBL" id="CAFBNH010000002">
    <property type="protein sequence ID" value="CAB4939138.1"/>
    <property type="molecule type" value="Genomic_DNA"/>
</dbReference>
<dbReference type="InterPro" id="IPR050188">
    <property type="entry name" value="RluA_PseudoU_synthase"/>
</dbReference>
<evidence type="ECO:0000313" key="5">
    <source>
        <dbReference type="EMBL" id="CAB4686935.1"/>
    </source>
</evidence>
<evidence type="ECO:0000313" key="11">
    <source>
        <dbReference type="EMBL" id="CAB4972360.1"/>
    </source>
</evidence>
<dbReference type="GO" id="GO:0003723">
    <property type="term" value="F:RNA binding"/>
    <property type="evidence" value="ECO:0007669"/>
    <property type="project" value="InterPro"/>
</dbReference>
<dbReference type="Gene3D" id="3.30.2350.10">
    <property type="entry name" value="Pseudouridine synthase"/>
    <property type="match status" value="1"/>
</dbReference>
<organism evidence="10">
    <name type="scientific">freshwater metagenome</name>
    <dbReference type="NCBI Taxonomy" id="449393"/>
    <lineage>
        <taxon>unclassified sequences</taxon>
        <taxon>metagenomes</taxon>
        <taxon>ecological metagenomes</taxon>
    </lineage>
</organism>
<dbReference type="Gene3D" id="3.10.290.10">
    <property type="entry name" value="RNA-binding S4 domain"/>
    <property type="match status" value="1"/>
</dbReference>
<dbReference type="GO" id="GO:0009982">
    <property type="term" value="F:pseudouridine synthase activity"/>
    <property type="evidence" value="ECO:0007669"/>
    <property type="project" value="InterPro"/>
</dbReference>
<dbReference type="PANTHER" id="PTHR21600">
    <property type="entry name" value="MITOCHONDRIAL RNA PSEUDOURIDINE SYNTHASE"/>
    <property type="match status" value="1"/>
</dbReference>
<protein>
    <submittedName>
        <fullName evidence="10">Unannotated protein</fullName>
    </submittedName>
</protein>
<dbReference type="GO" id="GO:0000455">
    <property type="term" value="P:enzyme-directed rRNA pseudouridine synthesis"/>
    <property type="evidence" value="ECO:0007669"/>
    <property type="project" value="TreeGrafter"/>
</dbReference>
<dbReference type="PANTHER" id="PTHR21600:SF44">
    <property type="entry name" value="RIBOSOMAL LARGE SUBUNIT PSEUDOURIDINE SYNTHASE D"/>
    <property type="match status" value="1"/>
</dbReference>
<dbReference type="AlphaFoldDB" id="A0A6J7J6Y3"/>
<evidence type="ECO:0000313" key="9">
    <source>
        <dbReference type="EMBL" id="CAB4873872.1"/>
    </source>
</evidence>
<accession>A0A6J7J6Y3</accession>
<dbReference type="Pfam" id="PF00849">
    <property type="entry name" value="PseudoU_synth_2"/>
    <property type="match status" value="1"/>
</dbReference>
<dbReference type="EMBL" id="CAEZZW010000002">
    <property type="protein sequence ID" value="CAB4777044.1"/>
    <property type="molecule type" value="Genomic_DNA"/>
</dbReference>
<dbReference type="EMBL" id="CAEZXO010000002">
    <property type="protein sequence ID" value="CAB4686935.1"/>
    <property type="molecule type" value="Genomic_DNA"/>
</dbReference>
<dbReference type="InterPro" id="IPR006225">
    <property type="entry name" value="PsdUridine_synth_RluC/D"/>
</dbReference>
<dbReference type="InterPro" id="IPR020103">
    <property type="entry name" value="PsdUridine_synth_cat_dom_sf"/>
</dbReference>
<dbReference type="PROSITE" id="PS50889">
    <property type="entry name" value="S4"/>
    <property type="match status" value="1"/>
</dbReference>
<evidence type="ECO:0000256" key="2">
    <source>
        <dbReference type="ARBA" id="ARBA00023235"/>
    </source>
</evidence>
<dbReference type="EMBL" id="CAFBOC010000004">
    <property type="protein sequence ID" value="CAB4972360.1"/>
    <property type="molecule type" value="Genomic_DNA"/>
</dbReference>
<evidence type="ECO:0000313" key="4">
    <source>
        <dbReference type="EMBL" id="CAB4329897.1"/>
    </source>
</evidence>
<proteinExistence type="inferred from homology"/>
<dbReference type="SUPFAM" id="SSF55120">
    <property type="entry name" value="Pseudouridine synthase"/>
    <property type="match status" value="1"/>
</dbReference>
<evidence type="ECO:0000313" key="10">
    <source>
        <dbReference type="EMBL" id="CAB4939138.1"/>
    </source>
</evidence>
<comment type="similarity">
    <text evidence="1">Belongs to the pseudouridine synthase RluA family.</text>
</comment>
<dbReference type="EMBL" id="CAFBLD010000008">
    <property type="protein sequence ID" value="CAB4873872.1"/>
    <property type="molecule type" value="Genomic_DNA"/>
</dbReference>
<dbReference type="CDD" id="cd02869">
    <property type="entry name" value="PseudoU_synth_RluA_like"/>
    <property type="match status" value="1"/>
</dbReference>
<evidence type="ECO:0000313" key="8">
    <source>
        <dbReference type="EMBL" id="CAB4830613.1"/>
    </source>
</evidence>
<evidence type="ECO:0000259" key="3">
    <source>
        <dbReference type="Pfam" id="PF00849"/>
    </source>
</evidence>
<gene>
    <name evidence="5" type="ORF">UFOPK2510_00406</name>
    <name evidence="6" type="ORF">UFOPK2718_00291</name>
    <name evidence="7" type="ORF">UFOPK2936_00596</name>
    <name evidence="8" type="ORF">UFOPK3174_01044</name>
    <name evidence="9" type="ORF">UFOPK3328_01234</name>
    <name evidence="10" type="ORF">UFOPK3779_00401</name>
    <name evidence="11" type="ORF">UFOPK3913_00532</name>
    <name evidence="4" type="ORF">UFOPK4107_00074</name>
</gene>
<dbReference type="EMBL" id="CAEZYM010000002">
    <property type="protein sequence ID" value="CAB4718525.1"/>
    <property type="molecule type" value="Genomic_DNA"/>
</dbReference>
<keyword evidence="2" id="KW-0413">Isomerase</keyword>
<evidence type="ECO:0000313" key="7">
    <source>
        <dbReference type="EMBL" id="CAB4777044.1"/>
    </source>
</evidence>
<dbReference type="EMBL" id="CAFABH010000017">
    <property type="protein sequence ID" value="CAB4830613.1"/>
    <property type="molecule type" value="Genomic_DNA"/>
</dbReference>
<feature type="domain" description="Pseudouridine synthase RsuA/RluA-like" evidence="3">
    <location>
        <begin position="92"/>
        <end position="245"/>
    </location>
</feature>
<name>A0A6J7J6Y3_9ZZZZ</name>
<evidence type="ECO:0000313" key="6">
    <source>
        <dbReference type="EMBL" id="CAB4718525.1"/>
    </source>
</evidence>
<evidence type="ECO:0000256" key="1">
    <source>
        <dbReference type="ARBA" id="ARBA00010876"/>
    </source>
</evidence>
<reference evidence="10" key="1">
    <citation type="submission" date="2020-05" db="EMBL/GenBank/DDBJ databases">
        <authorList>
            <person name="Chiriac C."/>
            <person name="Salcher M."/>
            <person name="Ghai R."/>
            <person name="Kavagutti S V."/>
        </authorList>
    </citation>
    <scope>NUCLEOTIDE SEQUENCE</scope>
</reference>